<dbReference type="Pfam" id="PF00686">
    <property type="entry name" value="CBM_20"/>
    <property type="match status" value="1"/>
</dbReference>
<gene>
    <name evidence="2" type="ORF">BQ4739_LOCUS15921</name>
</gene>
<evidence type="ECO:0000313" key="3">
    <source>
        <dbReference type="Proteomes" id="UP000256970"/>
    </source>
</evidence>
<feature type="domain" description="CBM20" evidence="1">
    <location>
        <begin position="267"/>
        <end position="383"/>
    </location>
</feature>
<dbReference type="SMART" id="SM01065">
    <property type="entry name" value="CBM_2"/>
    <property type="match status" value="1"/>
</dbReference>
<dbReference type="InterPro" id="IPR002044">
    <property type="entry name" value="CBM20"/>
</dbReference>
<evidence type="ECO:0000259" key="1">
    <source>
        <dbReference type="PROSITE" id="PS51166"/>
    </source>
</evidence>
<dbReference type="SUPFAM" id="SSF49452">
    <property type="entry name" value="Starch-binding domain-like"/>
    <property type="match status" value="1"/>
</dbReference>
<evidence type="ECO:0000313" key="2">
    <source>
        <dbReference type="EMBL" id="SZX75645.1"/>
    </source>
</evidence>
<dbReference type="Proteomes" id="UP000256970">
    <property type="component" value="Unassembled WGS sequence"/>
</dbReference>
<keyword evidence="3" id="KW-1185">Reference proteome</keyword>
<proteinExistence type="predicted"/>
<dbReference type="AlphaFoldDB" id="A0A383WDF6"/>
<dbReference type="InterPro" id="IPR013783">
    <property type="entry name" value="Ig-like_fold"/>
</dbReference>
<protein>
    <recommendedName>
        <fullName evidence="1">CBM20 domain-containing protein</fullName>
    </recommendedName>
</protein>
<organism evidence="2 3">
    <name type="scientific">Tetradesmus obliquus</name>
    <name type="common">Green alga</name>
    <name type="synonym">Acutodesmus obliquus</name>
    <dbReference type="NCBI Taxonomy" id="3088"/>
    <lineage>
        <taxon>Eukaryota</taxon>
        <taxon>Viridiplantae</taxon>
        <taxon>Chlorophyta</taxon>
        <taxon>core chlorophytes</taxon>
        <taxon>Chlorophyceae</taxon>
        <taxon>CS clade</taxon>
        <taxon>Sphaeropleales</taxon>
        <taxon>Scenedesmaceae</taxon>
        <taxon>Tetradesmus</taxon>
    </lineage>
</organism>
<dbReference type="Gene3D" id="2.60.40.10">
    <property type="entry name" value="Immunoglobulins"/>
    <property type="match status" value="1"/>
</dbReference>
<reference evidence="2 3" key="1">
    <citation type="submission" date="2016-10" db="EMBL/GenBank/DDBJ databases">
        <authorList>
            <person name="Cai Z."/>
        </authorList>
    </citation>
    <scope>NUCLEOTIDE SEQUENCE [LARGE SCALE GENOMIC DNA]</scope>
</reference>
<dbReference type="GO" id="GO:2001070">
    <property type="term" value="F:starch binding"/>
    <property type="evidence" value="ECO:0007669"/>
    <property type="project" value="InterPro"/>
</dbReference>
<dbReference type="InterPro" id="IPR013784">
    <property type="entry name" value="Carb-bd-like_fold"/>
</dbReference>
<name>A0A383WDF6_TETOB</name>
<dbReference type="PROSITE" id="PS51166">
    <property type="entry name" value="CBM20"/>
    <property type="match status" value="1"/>
</dbReference>
<dbReference type="EMBL" id="FNXT01001238">
    <property type="protein sequence ID" value="SZX75645.1"/>
    <property type="molecule type" value="Genomic_DNA"/>
</dbReference>
<accession>A0A383WDF6</accession>
<sequence length="446" mass="47489">MQTSLLTRKSAAAGHSIASQGKLTSKLPSRACLLGHQHAQQACRHSLVSQAFQQDYAAGGGAAALAAADPCKQQQLLQHRLPYFAVQPQLSEEPHSSTDYPVDIATLLHKNNATETLIELRAARITTLHSVLASRGFAVPAAATLAAADVAAADESLQEQQRLAGNTAAALLLDNSSSCDEVQQRNQQLMRKSRAQNVQIQAMESVLNTAGVPLPRRTLDSTSLSSCSSCSSMSSGDDQSPAAASSVAVLARTPVIAAACVIPKPQEVRRHTIRCEFKVHCDTQLGDHLMVVGSHPALGSWDAEHGGALALSQLAGERGVWSGIMSLDWPLRDYSSKMVSFKVVVQRADGSMEWQKGDSFEMILGPLMGHHVTPAVADVHFEGTSRDGLPLNYQEACASYYNSHYDAEVPEAYARKKAAHEVQQSIKRLRAAVTPSPAGSTAGAAC</sequence>